<keyword evidence="1" id="KW-0732">Signal</keyword>
<keyword evidence="3" id="KW-1185">Reference proteome</keyword>
<dbReference type="AlphaFoldDB" id="A0A146G6U8"/>
<evidence type="ECO:0000256" key="1">
    <source>
        <dbReference type="SAM" id="SignalP"/>
    </source>
</evidence>
<sequence>MPRRLVHLLALFSLLLLASIPLRAADPLDREVDSVYAIRSFANVITEIENKTGFTVQSPKDVADFMAKLNIYGGLGEVSRNGVVQGISIQEFLNMLCYQISMTWAFDPATGTITLDHPWHDTDPRSARELLAAIRSDITSSPKGDWRKDLAALLSKPSQPDLAWKTLQCAVAPGVAVGLDNVNLGLACDVIAADGKMYFLVLLVRPLYSVPAASSASYYAFREDGTLALAGVFCTGMNCFFRSALATDGREPAKPSEIQMSFDRGGFITACFRLENDGLQLASLVDAHGNAVNPKDSDLGDSLLPK</sequence>
<gene>
    <name evidence="2" type="ORF">TSACC_2814</name>
</gene>
<comment type="caution">
    <text evidence="2">The sequence shown here is derived from an EMBL/GenBank/DDBJ whole genome shotgun (WGS) entry which is preliminary data.</text>
</comment>
<dbReference type="OrthoDB" id="9838420at2"/>
<feature type="chain" id="PRO_5007524626" evidence="1">
    <location>
        <begin position="25"/>
        <end position="306"/>
    </location>
</feature>
<protein>
    <submittedName>
        <fullName evidence="2">Uncharacterized protein</fullName>
    </submittedName>
</protein>
<evidence type="ECO:0000313" key="3">
    <source>
        <dbReference type="Proteomes" id="UP000076023"/>
    </source>
</evidence>
<dbReference type="RefSeq" id="WP_075078251.1">
    <property type="nucleotide sequence ID" value="NZ_BDCO01000002.1"/>
</dbReference>
<evidence type="ECO:0000313" key="2">
    <source>
        <dbReference type="EMBL" id="GAT32416.1"/>
    </source>
</evidence>
<organism evidence="2 3">
    <name type="scientific">Terrimicrobium sacchariphilum</name>
    <dbReference type="NCBI Taxonomy" id="690879"/>
    <lineage>
        <taxon>Bacteria</taxon>
        <taxon>Pseudomonadati</taxon>
        <taxon>Verrucomicrobiota</taxon>
        <taxon>Terrimicrobiia</taxon>
        <taxon>Terrimicrobiales</taxon>
        <taxon>Terrimicrobiaceae</taxon>
        <taxon>Terrimicrobium</taxon>
    </lineage>
</organism>
<name>A0A146G6U8_TERSA</name>
<dbReference type="Proteomes" id="UP000076023">
    <property type="component" value="Unassembled WGS sequence"/>
</dbReference>
<feature type="signal peptide" evidence="1">
    <location>
        <begin position="1"/>
        <end position="24"/>
    </location>
</feature>
<dbReference type="InParanoid" id="A0A146G6U8"/>
<accession>A0A146G6U8</accession>
<reference evidence="3" key="1">
    <citation type="journal article" date="2017" name="Genome Announc.">
        <title>Draft Genome Sequence of Terrimicrobium sacchariphilum NM-5T, a Facultative Anaerobic Soil Bacterium of the Class Spartobacteria.</title>
        <authorList>
            <person name="Qiu Y.L."/>
            <person name="Tourlousse D.M."/>
            <person name="Matsuura N."/>
            <person name="Ohashi A."/>
            <person name="Sekiguchi Y."/>
        </authorList>
    </citation>
    <scope>NUCLEOTIDE SEQUENCE [LARGE SCALE GENOMIC DNA]</scope>
    <source>
        <strain evidence="3">NM-5</strain>
    </source>
</reference>
<dbReference type="EMBL" id="BDCO01000002">
    <property type="protein sequence ID" value="GAT32416.1"/>
    <property type="molecule type" value="Genomic_DNA"/>
</dbReference>
<dbReference type="STRING" id="690879.TSACC_2814"/>
<proteinExistence type="predicted"/>